<dbReference type="HOGENOM" id="CLU_2510386_0_0_5"/>
<proteinExistence type="predicted"/>
<feature type="region of interest" description="Disordered" evidence="1">
    <location>
        <begin position="58"/>
        <end position="85"/>
    </location>
</feature>
<feature type="compositionally biased region" description="Polar residues" evidence="1">
    <location>
        <begin position="73"/>
        <end position="85"/>
    </location>
</feature>
<dbReference type="RefSeq" id="WP_010915779.1">
    <property type="nucleotide sequence ID" value="NC_002679.1"/>
</dbReference>
<protein>
    <submittedName>
        <fullName evidence="2">Msl9003 protein</fullName>
    </submittedName>
</protein>
<dbReference type="Proteomes" id="UP000000552">
    <property type="component" value="Plasmid pMLa"/>
</dbReference>
<accession>Q982M1</accession>
<name>Q982M1_RHILO</name>
<reference evidence="2 3" key="1">
    <citation type="journal article" date="2000" name="DNA Res.">
        <title>Complete genome structure of the nitrogen-fixing symbiotic bacterium Mesorhizobium loti.</title>
        <authorList>
            <person name="Kaneko T."/>
            <person name="Nakamura Y."/>
            <person name="Sato S."/>
            <person name="Asamizu E."/>
            <person name="Kato T."/>
            <person name="Sasamoto S."/>
            <person name="Watanabe A."/>
            <person name="Idesawa K."/>
            <person name="Ishikawa A."/>
            <person name="Kawashima K."/>
            <person name="Kimura T."/>
            <person name="Kishida Y."/>
            <person name="Kiyokawa C."/>
            <person name="Kohara M."/>
            <person name="Matsumoto M."/>
            <person name="Matsuno A."/>
            <person name="Mochizuki Y."/>
            <person name="Nakayama S."/>
            <person name="Nakazaki N."/>
            <person name="Shimpo S."/>
            <person name="Sugimoto M."/>
            <person name="Takeuchi C."/>
            <person name="Yamada M."/>
            <person name="Tabata S."/>
        </authorList>
    </citation>
    <scope>NUCLEOTIDE SEQUENCE [LARGE SCALE GENOMIC DNA]</scope>
    <source>
        <strain evidence="3">LMG 29417 / CECT 9101 / MAFF 303099</strain>
        <plasmid evidence="2 3">pMLa</plasmid>
    </source>
</reference>
<geneLocation type="plasmid" evidence="2 3">
    <name>pMLa</name>
</geneLocation>
<dbReference type="EMBL" id="BA000013">
    <property type="protein sequence ID" value="BAB54435.1"/>
    <property type="molecule type" value="Genomic_DNA"/>
</dbReference>
<keyword evidence="2" id="KW-0614">Plasmid</keyword>
<sequence length="85" mass="9279">MDEPLGVDPAQRMLANAELAGIIGYDDGIGEKPWWRIAPHIAPSVAILTGFEDRALRRSAQQPARGTERATGLQANQSVVASRRW</sequence>
<dbReference type="KEGG" id="mlo:msl9003"/>
<gene>
    <name evidence="2" type="ordered locus">msl9003</name>
</gene>
<evidence type="ECO:0000256" key="1">
    <source>
        <dbReference type="SAM" id="MobiDB-lite"/>
    </source>
</evidence>
<evidence type="ECO:0000313" key="2">
    <source>
        <dbReference type="EMBL" id="BAB54435.1"/>
    </source>
</evidence>
<dbReference type="AlphaFoldDB" id="Q982M1"/>
<organism evidence="2 3">
    <name type="scientific">Mesorhizobium japonicum (strain LMG 29417 / CECT 9101 / MAFF 303099)</name>
    <name type="common">Mesorhizobium loti (strain MAFF 303099)</name>
    <dbReference type="NCBI Taxonomy" id="266835"/>
    <lineage>
        <taxon>Bacteria</taxon>
        <taxon>Pseudomonadati</taxon>
        <taxon>Pseudomonadota</taxon>
        <taxon>Alphaproteobacteria</taxon>
        <taxon>Hyphomicrobiales</taxon>
        <taxon>Phyllobacteriaceae</taxon>
        <taxon>Mesorhizobium</taxon>
    </lineage>
</organism>
<evidence type="ECO:0000313" key="3">
    <source>
        <dbReference type="Proteomes" id="UP000000552"/>
    </source>
</evidence>